<evidence type="ECO:0000313" key="12">
    <source>
        <dbReference type="EMBL" id="PHH60124.1"/>
    </source>
</evidence>
<dbReference type="EMBL" id="NJET01000162">
    <property type="protein sequence ID" value="PHH60124.1"/>
    <property type="molecule type" value="Genomic_DNA"/>
</dbReference>
<keyword evidence="13" id="KW-1185">Reference proteome</keyword>
<dbReference type="Proteomes" id="UP000226192">
    <property type="component" value="Unassembled WGS sequence"/>
</dbReference>
<dbReference type="PANTHER" id="PTHR11772:SF17">
    <property type="entry name" value="ASPARAGINE SYNTHETASE (EUROFUNG)"/>
    <property type="match status" value="1"/>
</dbReference>
<dbReference type="PIRSF" id="PIRSF001589">
    <property type="entry name" value="Asn_synthetase_glu-h"/>
    <property type="match status" value="1"/>
</dbReference>
<dbReference type="InterPro" id="IPR014729">
    <property type="entry name" value="Rossmann-like_a/b/a_fold"/>
</dbReference>
<keyword evidence="2" id="KW-0028">Amino-acid biosynthesis</keyword>
<evidence type="ECO:0000256" key="1">
    <source>
        <dbReference type="ARBA" id="ARBA00012737"/>
    </source>
</evidence>
<gene>
    <name evidence="12" type="ORF">CDD81_2082</name>
</gene>
<comment type="pathway">
    <text evidence="6">Amino-acid biosynthesis.</text>
</comment>
<feature type="site" description="Important for beta-aspartyl-AMP intermediate formation" evidence="9">
    <location>
        <position position="137"/>
    </location>
</feature>
<evidence type="ECO:0000256" key="9">
    <source>
        <dbReference type="PIRSR" id="PIRSR001589-3"/>
    </source>
</evidence>
<sequence length="460" mass="50845">MIVQVRERLVEAVRLRLKADVPIGIYLSGGIDSSSLAGIATHLARTQTLSIGNRLTCFCVQFPDSSGLDESDVAQRTAEWLGADLVKIMVDEQVLADYFVDATWHGEIHPLDLNSVAKHALSRLPLERGVKAVILGEGSDEHFAGYMLFPMDYLRETDGALPQTQLARDNGLRQRLFADAHATLQSSLEATSVHGKSLVDLAHPAFAAINHCSLPAAMLNWHISPQIYQPWVLKQTTCGQEATAVVEAIPSHVRDKMLKSWHPLHTGMYIWQKNLFPNFLLSSMGDRAEMAHSIEGRHPFLDHHLADYVNRLPPSVKLSLSPPGQSVLAEDPSLGPTQETSSPTQHPLLPKLTEKWILREAVRPFITTELYHRKKQSFLAPMSWPAHGPLHRLLKHILTRDAIDQLGFVDSDFVLSLMPGAFGPAADSNKLRTLSAVAAWIVLAQRMGIPTATLGDWVDS</sequence>
<feature type="domain" description="Asparagine synthetase" evidence="11">
    <location>
        <begin position="4"/>
        <end position="440"/>
    </location>
</feature>
<evidence type="ECO:0000256" key="8">
    <source>
        <dbReference type="PIRNR" id="PIRNR001589"/>
    </source>
</evidence>
<dbReference type="Pfam" id="PF00733">
    <property type="entry name" value="Asn_synthase"/>
    <property type="match status" value="1"/>
</dbReference>
<evidence type="ECO:0000256" key="7">
    <source>
        <dbReference type="ARBA" id="ARBA00048741"/>
    </source>
</evidence>
<proteinExistence type="predicted"/>
<keyword evidence="4 8" id="KW-0067">ATP-binding</keyword>
<accession>A0A2C5XZH6</accession>
<evidence type="ECO:0000313" key="13">
    <source>
        <dbReference type="Proteomes" id="UP000226192"/>
    </source>
</evidence>
<dbReference type="PANTHER" id="PTHR11772">
    <property type="entry name" value="ASPARAGINE SYNTHETASE"/>
    <property type="match status" value="1"/>
</dbReference>
<evidence type="ECO:0000256" key="4">
    <source>
        <dbReference type="ARBA" id="ARBA00022840"/>
    </source>
</evidence>
<dbReference type="OrthoDB" id="409189at2759"/>
<dbReference type="CDD" id="cd01991">
    <property type="entry name" value="Asn_synthase_B_C"/>
    <property type="match status" value="1"/>
</dbReference>
<evidence type="ECO:0000259" key="11">
    <source>
        <dbReference type="Pfam" id="PF00733"/>
    </source>
</evidence>
<organism evidence="12 13">
    <name type="scientific">Ophiocordyceps australis</name>
    <dbReference type="NCBI Taxonomy" id="1399860"/>
    <lineage>
        <taxon>Eukaryota</taxon>
        <taxon>Fungi</taxon>
        <taxon>Dikarya</taxon>
        <taxon>Ascomycota</taxon>
        <taxon>Pezizomycotina</taxon>
        <taxon>Sordariomycetes</taxon>
        <taxon>Hypocreomycetidae</taxon>
        <taxon>Hypocreales</taxon>
        <taxon>Ophiocordycipitaceae</taxon>
        <taxon>Ophiocordyceps</taxon>
    </lineage>
</organism>
<dbReference type="GO" id="GO:0005829">
    <property type="term" value="C:cytosol"/>
    <property type="evidence" value="ECO:0007669"/>
    <property type="project" value="TreeGrafter"/>
</dbReference>
<dbReference type="GO" id="GO:0004066">
    <property type="term" value="F:asparagine synthase (glutamine-hydrolyzing) activity"/>
    <property type="evidence" value="ECO:0007669"/>
    <property type="project" value="UniProtKB-EC"/>
</dbReference>
<evidence type="ECO:0000256" key="2">
    <source>
        <dbReference type="ARBA" id="ARBA00022605"/>
    </source>
</evidence>
<evidence type="ECO:0000256" key="10">
    <source>
        <dbReference type="SAM" id="MobiDB-lite"/>
    </source>
</evidence>
<evidence type="ECO:0000256" key="3">
    <source>
        <dbReference type="ARBA" id="ARBA00022741"/>
    </source>
</evidence>
<name>A0A2C5XZH6_9HYPO</name>
<dbReference type="GO" id="GO:0005524">
    <property type="term" value="F:ATP binding"/>
    <property type="evidence" value="ECO:0007669"/>
    <property type="project" value="UniProtKB-KW"/>
</dbReference>
<dbReference type="Gene3D" id="3.40.50.620">
    <property type="entry name" value="HUPs"/>
    <property type="match status" value="2"/>
</dbReference>
<dbReference type="GO" id="GO:0006529">
    <property type="term" value="P:asparagine biosynthetic process"/>
    <property type="evidence" value="ECO:0007669"/>
    <property type="project" value="UniProtKB-KW"/>
</dbReference>
<keyword evidence="3 8" id="KW-0547">Nucleotide-binding</keyword>
<dbReference type="InterPro" id="IPR001962">
    <property type="entry name" value="Asn_synthase"/>
</dbReference>
<evidence type="ECO:0000256" key="6">
    <source>
        <dbReference type="ARBA" id="ARBA00029440"/>
    </source>
</evidence>
<feature type="compositionally biased region" description="Polar residues" evidence="10">
    <location>
        <begin position="335"/>
        <end position="345"/>
    </location>
</feature>
<dbReference type="InterPro" id="IPR006426">
    <property type="entry name" value="Asn_synth_AEB"/>
</dbReference>
<dbReference type="AlphaFoldDB" id="A0A2C5XZH6"/>
<comment type="catalytic activity">
    <reaction evidence="7">
        <text>L-aspartate + L-glutamine + ATP + H2O = L-asparagine + L-glutamate + AMP + diphosphate + H(+)</text>
        <dbReference type="Rhea" id="RHEA:12228"/>
        <dbReference type="ChEBI" id="CHEBI:15377"/>
        <dbReference type="ChEBI" id="CHEBI:15378"/>
        <dbReference type="ChEBI" id="CHEBI:29985"/>
        <dbReference type="ChEBI" id="CHEBI:29991"/>
        <dbReference type="ChEBI" id="CHEBI:30616"/>
        <dbReference type="ChEBI" id="CHEBI:33019"/>
        <dbReference type="ChEBI" id="CHEBI:58048"/>
        <dbReference type="ChEBI" id="CHEBI:58359"/>
        <dbReference type="ChEBI" id="CHEBI:456215"/>
        <dbReference type="EC" id="6.3.5.4"/>
    </reaction>
</comment>
<protein>
    <recommendedName>
        <fullName evidence="1">asparagine synthase (glutamine-hydrolyzing)</fullName>
        <ecNumber evidence="1">6.3.5.4</ecNumber>
    </recommendedName>
</protein>
<keyword evidence="5" id="KW-0061">Asparagine biosynthesis</keyword>
<reference evidence="12 13" key="1">
    <citation type="submission" date="2017-06" db="EMBL/GenBank/DDBJ databases">
        <title>Ant-infecting Ophiocordyceps genomes reveal a high diversity of potential behavioral manipulation genes and a possible major role for enterotoxins.</title>
        <authorList>
            <person name="De Bekker C."/>
            <person name="Evans H.C."/>
            <person name="Brachmann A."/>
            <person name="Hughes D.P."/>
        </authorList>
    </citation>
    <scope>NUCLEOTIDE SEQUENCE [LARGE SCALE GENOMIC DNA]</scope>
    <source>
        <strain evidence="12 13">Map64</strain>
    </source>
</reference>
<dbReference type="EC" id="6.3.5.4" evidence="1"/>
<dbReference type="InterPro" id="IPR050795">
    <property type="entry name" value="Asn_Synthetase"/>
</dbReference>
<comment type="caution">
    <text evidence="12">The sequence shown here is derived from an EMBL/GenBank/DDBJ whole genome shotgun (WGS) entry which is preliminary data.</text>
</comment>
<dbReference type="STRING" id="1399860.A0A2C5XZH6"/>
<evidence type="ECO:0000256" key="5">
    <source>
        <dbReference type="ARBA" id="ARBA00022888"/>
    </source>
</evidence>
<dbReference type="SUPFAM" id="SSF52402">
    <property type="entry name" value="Adenine nucleotide alpha hydrolases-like"/>
    <property type="match status" value="1"/>
</dbReference>
<feature type="region of interest" description="Disordered" evidence="10">
    <location>
        <begin position="320"/>
        <end position="347"/>
    </location>
</feature>